<protein>
    <submittedName>
        <fullName evidence="3">EAL and HDOD domain-containing protein</fullName>
    </submittedName>
</protein>
<dbReference type="PANTHER" id="PTHR33525:SF4">
    <property type="entry name" value="CYCLIC DI-GMP PHOSPHODIESTERASE CDGJ"/>
    <property type="match status" value="1"/>
</dbReference>
<dbReference type="PANTHER" id="PTHR33525">
    <property type="match status" value="1"/>
</dbReference>
<evidence type="ECO:0000259" key="2">
    <source>
        <dbReference type="PROSITE" id="PS51833"/>
    </source>
</evidence>
<organism evidence="3 4">
    <name type="scientific">Litoribrevibacter euphylliae</name>
    <dbReference type="NCBI Taxonomy" id="1834034"/>
    <lineage>
        <taxon>Bacteria</taxon>
        <taxon>Pseudomonadati</taxon>
        <taxon>Pseudomonadota</taxon>
        <taxon>Gammaproteobacteria</taxon>
        <taxon>Oceanospirillales</taxon>
        <taxon>Oceanospirillaceae</taxon>
        <taxon>Litoribrevibacter</taxon>
    </lineage>
</organism>
<dbReference type="InterPro" id="IPR052340">
    <property type="entry name" value="RNase_Y/CdgJ"/>
</dbReference>
<dbReference type="Pfam" id="PF00563">
    <property type="entry name" value="EAL"/>
    <property type="match status" value="1"/>
</dbReference>
<dbReference type="RefSeq" id="WP_386721406.1">
    <property type="nucleotide sequence ID" value="NZ_JBHRSZ010000004.1"/>
</dbReference>
<dbReference type="InterPro" id="IPR013976">
    <property type="entry name" value="HDOD"/>
</dbReference>
<accession>A0ABV7HD93</accession>
<dbReference type="PROSITE" id="PS51833">
    <property type="entry name" value="HDOD"/>
    <property type="match status" value="1"/>
</dbReference>
<dbReference type="EMBL" id="JBHRSZ010000004">
    <property type="protein sequence ID" value="MFC3151859.1"/>
    <property type="molecule type" value="Genomic_DNA"/>
</dbReference>
<feature type="domain" description="EAL" evidence="1">
    <location>
        <begin position="1"/>
        <end position="210"/>
    </location>
</feature>
<dbReference type="Proteomes" id="UP001595476">
    <property type="component" value="Unassembled WGS sequence"/>
</dbReference>
<gene>
    <name evidence="3" type="ORF">ACFOEK_12535</name>
</gene>
<dbReference type="PROSITE" id="PS50883">
    <property type="entry name" value="EAL"/>
    <property type="match status" value="1"/>
</dbReference>
<reference evidence="4" key="1">
    <citation type="journal article" date="2019" name="Int. J. Syst. Evol. Microbiol.">
        <title>The Global Catalogue of Microorganisms (GCM) 10K type strain sequencing project: providing services to taxonomists for standard genome sequencing and annotation.</title>
        <authorList>
            <consortium name="The Broad Institute Genomics Platform"/>
            <consortium name="The Broad Institute Genome Sequencing Center for Infectious Disease"/>
            <person name="Wu L."/>
            <person name="Ma J."/>
        </authorList>
    </citation>
    <scope>NUCLEOTIDE SEQUENCE [LARGE SCALE GENOMIC DNA]</scope>
    <source>
        <strain evidence="4">KCTC 52438</strain>
    </source>
</reference>
<name>A0ABV7HD93_9GAMM</name>
<proteinExistence type="predicted"/>
<dbReference type="Pfam" id="PF08668">
    <property type="entry name" value="HDOD"/>
    <property type="match status" value="1"/>
</dbReference>
<evidence type="ECO:0000313" key="4">
    <source>
        <dbReference type="Proteomes" id="UP001595476"/>
    </source>
</evidence>
<dbReference type="SUPFAM" id="SSF109604">
    <property type="entry name" value="HD-domain/PDEase-like"/>
    <property type="match status" value="1"/>
</dbReference>
<dbReference type="SMART" id="SM00052">
    <property type="entry name" value="EAL"/>
    <property type="match status" value="1"/>
</dbReference>
<evidence type="ECO:0000259" key="1">
    <source>
        <dbReference type="PROSITE" id="PS50883"/>
    </source>
</evidence>
<keyword evidence="4" id="KW-1185">Reference proteome</keyword>
<dbReference type="InterPro" id="IPR001633">
    <property type="entry name" value="EAL_dom"/>
</dbReference>
<sequence length="409" mass="46987">MDSSSTDQKPLLARQPIFDKNLGVAAYELLFRNSTDNFASPTDQDSATSQVLLSAYSEYDITQLTGSVPGFVNFTKNLLLSDIPFEKKSLVIEVLEDITDCNEVITALSQLKEEGYTIALDDFVYSNDKLELIKLCDIIKVDLRAYSTEKEFLLDVKRIKNTKRRMLAEKIENHEEFEKCKELGFELFQGYFFAKPQLVKGKQLSYNRQVVLSLIAQLHRPEVNLDFLEEILVRDPELTYKLLKLVNSAAYTRGRKLTKVKQALTWLGLRKIKSWVILLSLSQLDDKPQELTSVALIRAKTCELMASQLNSNDTESFFTVGILSCLPAFMDMNMHKLLEHIPLSDEIHNALLYYKGYPGFVLATVMAHENGWWDKINWNSLAKMGIRDQHLNDFYQEAVSWSNRYKDMT</sequence>
<dbReference type="Gene3D" id="1.10.3210.10">
    <property type="entry name" value="Hypothetical protein af1432"/>
    <property type="match status" value="1"/>
</dbReference>
<feature type="domain" description="HDOD" evidence="2">
    <location>
        <begin position="204"/>
        <end position="389"/>
    </location>
</feature>
<dbReference type="SUPFAM" id="SSF141868">
    <property type="entry name" value="EAL domain-like"/>
    <property type="match status" value="1"/>
</dbReference>
<dbReference type="InterPro" id="IPR014408">
    <property type="entry name" value="dGMP_Pdiesterase_EAL/HD-GYP"/>
</dbReference>
<comment type="caution">
    <text evidence="3">The sequence shown here is derived from an EMBL/GenBank/DDBJ whole genome shotgun (WGS) entry which is preliminary data.</text>
</comment>
<evidence type="ECO:0000313" key="3">
    <source>
        <dbReference type="EMBL" id="MFC3151859.1"/>
    </source>
</evidence>
<dbReference type="Gene3D" id="3.20.20.450">
    <property type="entry name" value="EAL domain"/>
    <property type="match status" value="1"/>
</dbReference>
<dbReference type="InterPro" id="IPR035919">
    <property type="entry name" value="EAL_sf"/>
</dbReference>
<dbReference type="PIRSF" id="PIRSF003180">
    <property type="entry name" value="DiGMPpdiest_YuxH"/>
    <property type="match status" value="1"/>
</dbReference>